<gene>
    <name evidence="1" type="ORF">LTR37_017091</name>
</gene>
<reference evidence="1" key="1">
    <citation type="submission" date="2023-07" db="EMBL/GenBank/DDBJ databases">
        <title>Black Yeasts Isolated from many extreme environments.</title>
        <authorList>
            <person name="Coleine C."/>
            <person name="Stajich J.E."/>
            <person name="Selbmann L."/>
        </authorList>
    </citation>
    <scope>NUCLEOTIDE SEQUENCE</scope>
    <source>
        <strain evidence="1">CCFEE 5714</strain>
    </source>
</reference>
<protein>
    <submittedName>
        <fullName evidence="1">Uncharacterized protein</fullName>
    </submittedName>
</protein>
<evidence type="ECO:0000313" key="1">
    <source>
        <dbReference type="EMBL" id="KAK3698133.1"/>
    </source>
</evidence>
<dbReference type="Proteomes" id="UP001281147">
    <property type="component" value="Unassembled WGS sequence"/>
</dbReference>
<name>A0ACC3ML41_9PEZI</name>
<accession>A0ACC3ML41</accession>
<sequence length="691" mass="79391">MVAILDAVERWISRSRGALFEGDICEILRSCRSVVRAFEFSPTDAAVDCSREYIDGYDYAQRLWDLLERPKTQKASELALFEVKSSIGRLAGSQEYISTAIQKMLVAFYIGVCAADPTFVDVIPNYDQDAALFSRSDCGEDEDVAATLASLKSRYGDREELINVSRISTLPTSAYGGLDQCMGPYRMPIWRLPEAMGLIRAHIRGESVYVNPHTGVSFPDWKPLTTQCTTYLHPADDTDAYMAYRVVMDVLTAMSRIPDTGLHLAFVGLQPRLADFTINGRFVQQKVDNTRRAKDSPMSKVLITRGEGSDRRYYLTAFDRFDFLWYQFTFARFPGGPIDYEFYLLPEKVIPDPFYETLDKHVSFEREEFRQYRVPMDREGRWIAEVKRIIDSHPHPRKKGTRPVRTGVDHSLLPEDEEPSQGSGAPAAGTRASSKAKGRREYKETLTLKHRRFFYRFMKQCAKRMSGLLIMLATNDPSGDFGYCRYRWTKEERDAFLSEGRVPRYAHELPENTPIIPICYYSQYAECGYQGPMVRPRQYRRLDSSRFLRLVAWDLGGHDTRDELATPIIIPTDDLLPTEAQRATFELALRKKTSTPLLSALFKTGKYPVEYAASHVGMTSYSEANWNDVVELLDHFTLNEPFEHPPSCHRMSMDYQHTLQSIQQQLFHQHQRLRNVQDEGGLLDDQFEEED</sequence>
<dbReference type="EMBL" id="JAUTXU010000214">
    <property type="protein sequence ID" value="KAK3698133.1"/>
    <property type="molecule type" value="Genomic_DNA"/>
</dbReference>
<proteinExistence type="predicted"/>
<comment type="caution">
    <text evidence="1">The sequence shown here is derived from an EMBL/GenBank/DDBJ whole genome shotgun (WGS) entry which is preliminary data.</text>
</comment>
<organism evidence="1 2">
    <name type="scientific">Vermiconidia calcicola</name>
    <dbReference type="NCBI Taxonomy" id="1690605"/>
    <lineage>
        <taxon>Eukaryota</taxon>
        <taxon>Fungi</taxon>
        <taxon>Dikarya</taxon>
        <taxon>Ascomycota</taxon>
        <taxon>Pezizomycotina</taxon>
        <taxon>Dothideomycetes</taxon>
        <taxon>Dothideomycetidae</taxon>
        <taxon>Mycosphaerellales</taxon>
        <taxon>Extremaceae</taxon>
        <taxon>Vermiconidia</taxon>
    </lineage>
</organism>
<evidence type="ECO:0000313" key="2">
    <source>
        <dbReference type="Proteomes" id="UP001281147"/>
    </source>
</evidence>
<keyword evidence="2" id="KW-1185">Reference proteome</keyword>